<evidence type="ECO:0000313" key="3">
    <source>
        <dbReference type="Proteomes" id="UP001295444"/>
    </source>
</evidence>
<feature type="region of interest" description="Disordered" evidence="1">
    <location>
        <begin position="55"/>
        <end position="141"/>
    </location>
</feature>
<feature type="region of interest" description="Disordered" evidence="1">
    <location>
        <begin position="1"/>
        <end position="27"/>
    </location>
</feature>
<reference evidence="2" key="1">
    <citation type="submission" date="2022-03" db="EMBL/GenBank/DDBJ databases">
        <authorList>
            <person name="Alioto T."/>
            <person name="Alioto T."/>
            <person name="Gomez Garrido J."/>
        </authorList>
    </citation>
    <scope>NUCLEOTIDE SEQUENCE</scope>
</reference>
<proteinExistence type="predicted"/>
<gene>
    <name evidence="2" type="ORF">PECUL_23A035660</name>
</gene>
<name>A0AAD1T7K5_PELCU</name>
<protein>
    <submittedName>
        <fullName evidence="2">Uncharacterized protein</fullName>
    </submittedName>
</protein>
<evidence type="ECO:0000256" key="1">
    <source>
        <dbReference type="SAM" id="MobiDB-lite"/>
    </source>
</evidence>
<evidence type="ECO:0000313" key="2">
    <source>
        <dbReference type="EMBL" id="CAH2319232.1"/>
    </source>
</evidence>
<feature type="compositionally biased region" description="Polar residues" evidence="1">
    <location>
        <begin position="127"/>
        <end position="141"/>
    </location>
</feature>
<accession>A0AAD1T7K5</accession>
<sequence>MADHYQTTRSDKQRKQPGATHTRKQARDPITLIFDHFWAKIWARLRAEAPCQNPTYYDQSQRQMGPPWPHKRGKAKQRPKRPAKTPRTTPKRSSLDHDGLQARGLQAPALTQPWGRRGSLSPKHRSSTQMRPTSGRQQTTVNHKAHCNSVLIPAHARGEISPAYHTSTDNYQQGPNQQKCPDLSTLHLTALASIKDRHLTRTSRRVSGDTGLANTKDYLLKHNSGIG</sequence>
<dbReference type="AlphaFoldDB" id="A0AAD1T7K5"/>
<dbReference type="EMBL" id="OW240921">
    <property type="protein sequence ID" value="CAH2319232.1"/>
    <property type="molecule type" value="Genomic_DNA"/>
</dbReference>
<feature type="compositionally biased region" description="Basic residues" evidence="1">
    <location>
        <begin position="69"/>
        <end position="84"/>
    </location>
</feature>
<keyword evidence="3" id="KW-1185">Reference proteome</keyword>
<dbReference type="Proteomes" id="UP001295444">
    <property type="component" value="Chromosome 10"/>
</dbReference>
<organism evidence="2 3">
    <name type="scientific">Pelobates cultripes</name>
    <name type="common">Western spadefoot toad</name>
    <dbReference type="NCBI Taxonomy" id="61616"/>
    <lineage>
        <taxon>Eukaryota</taxon>
        <taxon>Metazoa</taxon>
        <taxon>Chordata</taxon>
        <taxon>Craniata</taxon>
        <taxon>Vertebrata</taxon>
        <taxon>Euteleostomi</taxon>
        <taxon>Amphibia</taxon>
        <taxon>Batrachia</taxon>
        <taxon>Anura</taxon>
        <taxon>Pelobatoidea</taxon>
        <taxon>Pelobatidae</taxon>
        <taxon>Pelobates</taxon>
    </lineage>
</organism>